<keyword evidence="3" id="KW-1185">Reference proteome</keyword>
<evidence type="ECO:0000313" key="4">
    <source>
        <dbReference type="Proteomes" id="UP000325030"/>
    </source>
</evidence>
<dbReference type="EMBL" id="AP018930">
    <property type="protein sequence ID" value="BBG26636.1"/>
    <property type="molecule type" value="Genomic_DNA"/>
</dbReference>
<dbReference type="STRING" id="1294262.GCA_001316085_01131"/>
<evidence type="ECO:0000313" key="3">
    <source>
        <dbReference type="Proteomes" id="UP000322983"/>
    </source>
</evidence>
<name>A0A510E2B4_9CREN</name>
<reference evidence="2 3" key="2">
    <citation type="journal article" date="2020" name="Int. J. Syst. Evol. Microbiol.">
        <title>Sulfuracidifex tepidarius gen. nov., sp. nov. and transfer of Sulfolobus metallicus Huber and Stetter 1992 to the genus Sulfuracidifex as Sulfuracidifex metallicus comb. nov.</title>
        <authorList>
            <person name="Itoh T."/>
            <person name="Miura T."/>
            <person name="Sakai H.D."/>
            <person name="Kato S."/>
            <person name="Ohkuma M."/>
            <person name="Takashina T."/>
        </authorList>
    </citation>
    <scope>NUCLEOTIDE SEQUENCE</scope>
    <source>
        <strain evidence="1 3">IC-006</strain>
        <strain evidence="2">IC-007</strain>
    </source>
</reference>
<dbReference type="GeneID" id="41717498"/>
<dbReference type="RefSeq" id="WP_054845559.1">
    <property type="nucleotide sequence ID" value="NZ_AP018929.1"/>
</dbReference>
<accession>A0A510DUJ8</accession>
<dbReference type="KEGG" id="step:IC006_1177"/>
<dbReference type="Proteomes" id="UP000325030">
    <property type="component" value="Chromosome"/>
</dbReference>
<sequence>MANYFECNTCGRPFKEGQGIILTLAGKKLFFHSKGCAYKFFKEVLELSDKDCIDDGVEEVLKKYEEVIETKRKKAEKKI</sequence>
<proteinExistence type="predicted"/>
<dbReference type="AlphaFoldDB" id="A0A510E2B4"/>
<gene>
    <name evidence="1" type="ORF">IC006_1177</name>
    <name evidence="2" type="ORF">IC007_1152</name>
</gene>
<dbReference type="EMBL" id="AP018929">
    <property type="protein sequence ID" value="BBG23881.1"/>
    <property type="molecule type" value="Genomic_DNA"/>
</dbReference>
<protein>
    <recommendedName>
        <fullName evidence="5">TRASH domain-containing protein</fullName>
    </recommendedName>
</protein>
<dbReference type="OrthoDB" id="43292at2157"/>
<dbReference type="Proteomes" id="UP000322983">
    <property type="component" value="Chromosome"/>
</dbReference>
<organism evidence="2 4">
    <name type="scientific">Sulfuracidifex tepidarius</name>
    <dbReference type="NCBI Taxonomy" id="1294262"/>
    <lineage>
        <taxon>Archaea</taxon>
        <taxon>Thermoproteota</taxon>
        <taxon>Thermoprotei</taxon>
        <taxon>Sulfolobales</taxon>
        <taxon>Sulfolobaceae</taxon>
        <taxon>Sulfuracidifex</taxon>
    </lineage>
</organism>
<evidence type="ECO:0000313" key="1">
    <source>
        <dbReference type="EMBL" id="BBG23881.1"/>
    </source>
</evidence>
<accession>A0A510E2B4</accession>
<reference evidence="4" key="1">
    <citation type="submission" date="2018-09" db="EMBL/GenBank/DDBJ databases">
        <title>Complete Genome Sequencing of Sulfolobus sp. JCM 16834.</title>
        <authorList>
            <person name="Kato S."/>
            <person name="Itoh T."/>
            <person name="Ohkuma M."/>
        </authorList>
    </citation>
    <scope>NUCLEOTIDE SEQUENCE [LARGE SCALE GENOMIC DNA]</scope>
    <source>
        <strain evidence="4">IC-007</strain>
    </source>
</reference>
<evidence type="ECO:0008006" key="5">
    <source>
        <dbReference type="Google" id="ProtNLM"/>
    </source>
</evidence>
<evidence type="ECO:0000313" key="2">
    <source>
        <dbReference type="EMBL" id="BBG26636.1"/>
    </source>
</evidence>